<dbReference type="RefSeq" id="WP_102167574.1">
    <property type="nucleotide sequence ID" value="NZ_CP136964.1"/>
</dbReference>
<proteinExistence type="inferred from homology"/>
<dbReference type="EMBL" id="CP136964">
    <property type="protein sequence ID" value="WOS95586.1"/>
    <property type="molecule type" value="Genomic_DNA"/>
</dbReference>
<evidence type="ECO:0000313" key="11">
    <source>
        <dbReference type="EMBL" id="WOS95586.1"/>
    </source>
</evidence>
<accession>A0AAF1BUW7</accession>
<dbReference type="Pfam" id="PF01195">
    <property type="entry name" value="Pept_tRNA_hydro"/>
    <property type="match status" value="1"/>
</dbReference>
<dbReference type="InterPro" id="IPR018171">
    <property type="entry name" value="Pept_tRNA_hydro_CS"/>
</dbReference>
<evidence type="ECO:0000256" key="9">
    <source>
        <dbReference type="RuleBase" id="RU000673"/>
    </source>
</evidence>
<dbReference type="GO" id="GO:0004045">
    <property type="term" value="F:peptidyl-tRNA hydrolase activity"/>
    <property type="evidence" value="ECO:0007669"/>
    <property type="project" value="UniProtKB-UniRule"/>
</dbReference>
<dbReference type="Proteomes" id="UP000243626">
    <property type="component" value="Chromosome"/>
</dbReference>
<dbReference type="KEGG" id="nmy:CJ229_005660"/>
<feature type="binding site" evidence="8">
    <location>
        <position position="64"/>
    </location>
    <ligand>
        <name>tRNA</name>
        <dbReference type="ChEBI" id="CHEBI:17843"/>
    </ligand>
</feature>
<dbReference type="GO" id="GO:0000049">
    <property type="term" value="F:tRNA binding"/>
    <property type="evidence" value="ECO:0007669"/>
    <property type="project" value="UniProtKB-UniRule"/>
</dbReference>
<evidence type="ECO:0000256" key="7">
    <source>
        <dbReference type="ARBA" id="ARBA00050038"/>
    </source>
</evidence>
<feature type="binding site" evidence="8">
    <location>
        <position position="112"/>
    </location>
    <ligand>
        <name>tRNA</name>
        <dbReference type="ChEBI" id="CHEBI:17843"/>
    </ligand>
</feature>
<dbReference type="Gene3D" id="3.40.50.1470">
    <property type="entry name" value="Peptidyl-tRNA hydrolase"/>
    <property type="match status" value="1"/>
</dbReference>
<comment type="catalytic activity">
    <reaction evidence="6 8 9">
        <text>an N-acyl-L-alpha-aminoacyl-tRNA + H2O = an N-acyl-L-amino acid + a tRNA + H(+)</text>
        <dbReference type="Rhea" id="RHEA:54448"/>
        <dbReference type="Rhea" id="RHEA-COMP:10123"/>
        <dbReference type="Rhea" id="RHEA-COMP:13883"/>
        <dbReference type="ChEBI" id="CHEBI:15377"/>
        <dbReference type="ChEBI" id="CHEBI:15378"/>
        <dbReference type="ChEBI" id="CHEBI:59874"/>
        <dbReference type="ChEBI" id="CHEBI:78442"/>
        <dbReference type="ChEBI" id="CHEBI:138191"/>
        <dbReference type="EC" id="3.1.1.29"/>
    </reaction>
</comment>
<evidence type="ECO:0000256" key="1">
    <source>
        <dbReference type="ARBA" id="ARBA00013260"/>
    </source>
</evidence>
<keyword evidence="8" id="KW-0963">Cytoplasm</keyword>
<evidence type="ECO:0000313" key="12">
    <source>
        <dbReference type="Proteomes" id="UP000243626"/>
    </source>
</evidence>
<protein>
    <recommendedName>
        <fullName evidence="7 8">Peptidyl-tRNA hydrolase</fullName>
        <shortName evidence="8">Pth</shortName>
        <ecNumber evidence="1 8">3.1.1.29</ecNumber>
    </recommendedName>
</protein>
<dbReference type="PANTHER" id="PTHR17224:SF1">
    <property type="entry name" value="PEPTIDYL-TRNA HYDROLASE"/>
    <property type="match status" value="1"/>
</dbReference>
<dbReference type="InterPro" id="IPR036416">
    <property type="entry name" value="Pept_tRNA_hydro_sf"/>
</dbReference>
<dbReference type="HAMAP" id="MF_00083">
    <property type="entry name" value="Pept_tRNA_hydro_bact"/>
    <property type="match status" value="1"/>
</dbReference>
<dbReference type="NCBIfam" id="TIGR00447">
    <property type="entry name" value="pth"/>
    <property type="match status" value="1"/>
</dbReference>
<keyword evidence="2 8" id="KW-0820">tRNA-binding</keyword>
<comment type="function">
    <text evidence="8">Catalyzes the release of premature peptidyl moieties from peptidyl-tRNA molecules trapped in stalled 50S ribosomal subunits, and thus maintains levels of free tRNAs and 50S ribosomes.</text>
</comment>
<feature type="binding site" evidence="8">
    <location>
        <position position="14"/>
    </location>
    <ligand>
        <name>tRNA</name>
        <dbReference type="ChEBI" id="CHEBI:17843"/>
    </ligand>
</feature>
<comment type="subcellular location">
    <subcellularLocation>
        <location evidence="8">Cytoplasm</location>
    </subcellularLocation>
</comment>
<dbReference type="GO" id="GO:0006515">
    <property type="term" value="P:protein quality control for misfolded or incompletely synthesized proteins"/>
    <property type="evidence" value="ECO:0007669"/>
    <property type="project" value="UniProtKB-UniRule"/>
</dbReference>
<dbReference type="InterPro" id="IPR001328">
    <property type="entry name" value="Pept_tRNA_hydro"/>
</dbReference>
<keyword evidence="12" id="KW-1185">Reference proteome</keyword>
<feature type="site" description="Stabilizes the basic form of H active site to accept a proton" evidence="8">
    <location>
        <position position="91"/>
    </location>
</feature>
<comment type="similarity">
    <text evidence="5 8 10">Belongs to the PTH family.</text>
</comment>
<organism evidence="11 12">
    <name type="scientific">Nosocomiicoccus massiliensis</name>
    <dbReference type="NCBI Taxonomy" id="1232430"/>
    <lineage>
        <taxon>Bacteria</taxon>
        <taxon>Bacillati</taxon>
        <taxon>Bacillota</taxon>
        <taxon>Bacilli</taxon>
        <taxon>Bacillales</taxon>
        <taxon>Staphylococcaceae</taxon>
        <taxon>Nosocomiicoccus</taxon>
    </lineage>
</organism>
<evidence type="ECO:0000256" key="6">
    <source>
        <dbReference type="ARBA" id="ARBA00048707"/>
    </source>
</evidence>
<dbReference type="GO" id="GO:0072344">
    <property type="term" value="P:rescue of stalled ribosome"/>
    <property type="evidence" value="ECO:0007669"/>
    <property type="project" value="UniProtKB-UniRule"/>
</dbReference>
<dbReference type="SUPFAM" id="SSF53178">
    <property type="entry name" value="Peptidyl-tRNA hydrolase-like"/>
    <property type="match status" value="1"/>
</dbReference>
<keyword evidence="3 8" id="KW-0378">Hydrolase</keyword>
<evidence type="ECO:0000256" key="8">
    <source>
        <dbReference type="HAMAP-Rule" id="MF_00083"/>
    </source>
</evidence>
<dbReference type="AlphaFoldDB" id="A0AAF1BUW7"/>
<sequence length="190" mass="21466">MKCFVGLGNPGPKYDNTRHNIGFMAIDKLSDSLNIDLDENKFKCEFGTGLVNGEKVMLVKPQTFMNLSGEGVRPLIDYFNIELDDVYILYDDMDLGLGKLRLRQKGSAGGHNGIRSLNQHFKTEKYKRIRIGIGRPDGPMPIVNWVLSKFTKEDMVTLEKVLDVTTDACEMAINHDFIDVMNRYNGDINA</sequence>
<evidence type="ECO:0000256" key="5">
    <source>
        <dbReference type="ARBA" id="ARBA00038063"/>
    </source>
</evidence>
<name>A0AAF1BUW7_9STAP</name>
<evidence type="ECO:0000256" key="10">
    <source>
        <dbReference type="RuleBase" id="RU004320"/>
    </source>
</evidence>
<dbReference type="PROSITE" id="PS01195">
    <property type="entry name" value="PEPT_TRNA_HYDROL_1"/>
    <property type="match status" value="1"/>
</dbReference>
<comment type="function">
    <text evidence="8">Hydrolyzes ribosome-free peptidyl-tRNAs (with 1 or more amino acids incorporated), which drop off the ribosome during protein synthesis, or as a result of ribosome stalling.</text>
</comment>
<dbReference type="PANTHER" id="PTHR17224">
    <property type="entry name" value="PEPTIDYL-TRNA HYDROLASE"/>
    <property type="match status" value="1"/>
</dbReference>
<reference evidence="11 12" key="2">
    <citation type="submission" date="2023-10" db="EMBL/GenBank/DDBJ databases">
        <authorList>
            <person name="Choi B."/>
        </authorList>
    </citation>
    <scope>NUCLEOTIDE SEQUENCE [LARGE SCALE GENOMIC DNA]</scope>
    <source>
        <strain evidence="11 12">UMB0959</strain>
    </source>
</reference>
<gene>
    <name evidence="8 11" type="primary">pth</name>
    <name evidence="11" type="ORF">CJ229_005660</name>
</gene>
<feature type="active site" description="Proton acceptor" evidence="8">
    <location>
        <position position="19"/>
    </location>
</feature>
<evidence type="ECO:0000256" key="3">
    <source>
        <dbReference type="ARBA" id="ARBA00022801"/>
    </source>
</evidence>
<dbReference type="PROSITE" id="PS01196">
    <property type="entry name" value="PEPT_TRNA_HYDROL_2"/>
    <property type="match status" value="1"/>
</dbReference>
<evidence type="ECO:0000256" key="2">
    <source>
        <dbReference type="ARBA" id="ARBA00022555"/>
    </source>
</evidence>
<dbReference type="CDD" id="cd00462">
    <property type="entry name" value="PTH"/>
    <property type="match status" value="1"/>
</dbReference>
<dbReference type="GO" id="GO:0005737">
    <property type="term" value="C:cytoplasm"/>
    <property type="evidence" value="ECO:0007669"/>
    <property type="project" value="UniProtKB-SubCell"/>
</dbReference>
<keyword evidence="4 8" id="KW-0694">RNA-binding</keyword>
<dbReference type="FunFam" id="3.40.50.1470:FF:000001">
    <property type="entry name" value="Peptidyl-tRNA hydrolase"/>
    <property type="match status" value="1"/>
</dbReference>
<reference evidence="12" key="1">
    <citation type="submission" date="2017-09" db="EMBL/GenBank/DDBJ databases">
        <title>Bacterial strain isolated from the female urinary microbiota.</title>
        <authorList>
            <person name="Thomas-White K."/>
            <person name="Kumar N."/>
            <person name="Forster S."/>
            <person name="Putonti C."/>
            <person name="Lawley T."/>
            <person name="Wolfe A.J."/>
        </authorList>
    </citation>
    <scope>NUCLEOTIDE SEQUENCE [LARGE SCALE GENOMIC DNA]</scope>
    <source>
        <strain evidence="12">UMB0959</strain>
    </source>
</reference>
<evidence type="ECO:0000256" key="4">
    <source>
        <dbReference type="ARBA" id="ARBA00022884"/>
    </source>
</evidence>
<comment type="subunit">
    <text evidence="8">Monomer.</text>
</comment>
<feature type="site" description="Discriminates between blocked and unblocked aminoacyl-tRNA" evidence="8">
    <location>
        <position position="9"/>
    </location>
</feature>
<dbReference type="EC" id="3.1.1.29" evidence="1 8"/>
<feature type="binding site" evidence="8">
    <location>
        <position position="66"/>
    </location>
    <ligand>
        <name>tRNA</name>
        <dbReference type="ChEBI" id="CHEBI:17843"/>
    </ligand>
</feature>